<name>L8GNX6_ACACF</name>
<dbReference type="VEuPathDB" id="AmoebaDB:ACA1_130540"/>
<dbReference type="AlphaFoldDB" id="L8GNX6"/>
<gene>
    <name evidence="3" type="ORF">ACA1_130540</name>
</gene>
<accession>L8GNX6</accession>
<evidence type="ECO:0000256" key="1">
    <source>
        <dbReference type="SAM" id="MobiDB-lite"/>
    </source>
</evidence>
<proteinExistence type="predicted"/>
<dbReference type="KEGG" id="acan:ACA1_130540"/>
<feature type="region of interest" description="Disordered" evidence="1">
    <location>
        <begin position="78"/>
        <end position="103"/>
    </location>
</feature>
<sequence>MEQTQQTLGELKDKIVDTVNSTINQAHQTVDNILADQRMANAREFVATEATVAAGYKDQLVGGVKETIGHLVGDKAMERQGREQKREGQAVVGSADQESEENREVVADTLIKRHALMAQVERTGGVDRAHLNHVDAPEADNHIAELLRQEQFKLKQFNKEPLLEEIREQKTMKPLVHVEPEEKGLLRSVPLGEKDITGDLKRNSADELKKEIAQADLRKLNQVSDDQINDRSGARLDVLKSLSAAQAKRDEVVKQIGSGLAATEVSLKHVETEDKAKPDLSAAAGTKTKKLNKAQLLDEVRQGAELKHVETADKAKPAIGDDVSLKTWNKEGFLAEVRQGADLRQI</sequence>
<dbReference type="Proteomes" id="UP000011083">
    <property type="component" value="Unassembled WGS sequence"/>
</dbReference>
<dbReference type="RefSeq" id="XP_004336872.1">
    <property type="nucleotide sequence ID" value="XM_004336824.1"/>
</dbReference>
<dbReference type="OrthoDB" id="27688at2759"/>
<dbReference type="InterPro" id="IPR003124">
    <property type="entry name" value="WH2_dom"/>
</dbReference>
<evidence type="ECO:0000313" key="3">
    <source>
        <dbReference type="EMBL" id="ELR14859.1"/>
    </source>
</evidence>
<dbReference type="EMBL" id="KB008043">
    <property type="protein sequence ID" value="ELR14859.1"/>
    <property type="molecule type" value="Genomic_DNA"/>
</dbReference>
<feature type="compositionally biased region" description="Basic and acidic residues" evidence="1">
    <location>
        <begin position="78"/>
        <end position="88"/>
    </location>
</feature>
<organism evidence="3 4">
    <name type="scientific">Acanthamoeba castellanii (strain ATCC 30010 / Neff)</name>
    <dbReference type="NCBI Taxonomy" id="1257118"/>
    <lineage>
        <taxon>Eukaryota</taxon>
        <taxon>Amoebozoa</taxon>
        <taxon>Discosea</taxon>
        <taxon>Longamoebia</taxon>
        <taxon>Centramoebida</taxon>
        <taxon>Acanthamoebidae</taxon>
        <taxon>Acanthamoeba</taxon>
    </lineage>
</organism>
<evidence type="ECO:0000259" key="2">
    <source>
        <dbReference type="PROSITE" id="PS51082"/>
    </source>
</evidence>
<reference evidence="3 4" key="1">
    <citation type="journal article" date="2013" name="Genome Biol.">
        <title>Genome of Acanthamoeba castellanii highlights extensive lateral gene transfer and early evolution of tyrosine kinase signaling.</title>
        <authorList>
            <person name="Clarke M."/>
            <person name="Lohan A.J."/>
            <person name="Liu B."/>
            <person name="Lagkouvardos I."/>
            <person name="Roy S."/>
            <person name="Zafar N."/>
            <person name="Bertelli C."/>
            <person name="Schilde C."/>
            <person name="Kianianmomeni A."/>
            <person name="Burglin T.R."/>
            <person name="Frech C."/>
            <person name="Turcotte B."/>
            <person name="Kopec K.O."/>
            <person name="Synnott J.M."/>
            <person name="Choo C."/>
            <person name="Paponov I."/>
            <person name="Finkler A."/>
            <person name="Soon Heng Tan C."/>
            <person name="Hutchins A.P."/>
            <person name="Weinmeier T."/>
            <person name="Rattei T."/>
            <person name="Chu J.S."/>
            <person name="Gimenez G."/>
            <person name="Irimia M."/>
            <person name="Rigden D.J."/>
            <person name="Fitzpatrick D.A."/>
            <person name="Lorenzo-Morales J."/>
            <person name="Bateman A."/>
            <person name="Chiu C.H."/>
            <person name="Tang P."/>
            <person name="Hegemann P."/>
            <person name="Fromm H."/>
            <person name="Raoult D."/>
            <person name="Greub G."/>
            <person name="Miranda-Saavedra D."/>
            <person name="Chen N."/>
            <person name="Nash P."/>
            <person name="Ginger M.L."/>
            <person name="Horn M."/>
            <person name="Schaap P."/>
            <person name="Caler L."/>
            <person name="Loftus B."/>
        </authorList>
    </citation>
    <scope>NUCLEOTIDE SEQUENCE [LARGE SCALE GENOMIC DNA]</scope>
    <source>
        <strain evidence="3 4">Neff</strain>
    </source>
</reference>
<dbReference type="GO" id="GO:0003779">
    <property type="term" value="F:actin binding"/>
    <property type="evidence" value="ECO:0007669"/>
    <property type="project" value="InterPro"/>
</dbReference>
<dbReference type="PROSITE" id="PS51082">
    <property type="entry name" value="WH2"/>
    <property type="match status" value="1"/>
</dbReference>
<protein>
    <submittedName>
        <fullName evidence="3">WH2 motif domain containing protein</fullName>
    </submittedName>
</protein>
<dbReference type="GeneID" id="14915451"/>
<keyword evidence="4" id="KW-1185">Reference proteome</keyword>
<feature type="domain" description="WH2" evidence="2">
    <location>
        <begin position="292"/>
        <end position="309"/>
    </location>
</feature>
<evidence type="ECO:0000313" key="4">
    <source>
        <dbReference type="Proteomes" id="UP000011083"/>
    </source>
</evidence>